<evidence type="ECO:0000256" key="2">
    <source>
        <dbReference type="ARBA" id="ARBA00008869"/>
    </source>
</evidence>
<evidence type="ECO:0000259" key="12">
    <source>
        <dbReference type="PROSITE" id="PS50893"/>
    </source>
</evidence>
<dbReference type="OrthoDB" id="8061355at2759"/>
<dbReference type="Pfam" id="PF23321">
    <property type="entry name" value="R1_ABCA1"/>
    <property type="match status" value="1"/>
</dbReference>
<sequence>MDSPVNSNNDSSLHRQSTEENDSARGFQPSDHPPVRLWLRQTHALFNKSIILLFRRWYWTLLRALIIPVIFILYMGYSKYLYFPYENYGIAQPNQNILPLKDVVGSLIITYYAHTNDSSLLSVDDMHSIMAKALQDIPESQITYLTTPDDVFDLCPQTLRGVSRCYGGIQWNGLRANEGFYNYTLRGNWGLGNVDVRNHNTDVDKFILPLQLAVDNAIRQSSTELGSIPFTSISEEENKKDRDKNFLKVLREWISPSLYIGLIGIVYQLAGVVAEERALGLTSLLNSMETDSHARLGGYVASFGAVYFPSWVFIGLIFARVFFKHTNAAIPIFFAIFNGAASVTWSILLGTIFRNAQLAGITSAGFSVVLAILTSVQTQVGGGAGAPGAIYVCSFLFNPMGFCFFIQLLSYNESDYDPLNLVKHVNGGSTYPLVVFLAPLFQFYFYILLTLLAERILYGKRRSLFSTSASGNALEIKNLNKTYKSLFRKSKKVTAVNDLSLSISPCQIFSLLGANGSGKTTTLEMVAGIQTPTSGEISFSPGTVLGICPQKNVLWDNLTVAEHIHIWSRIKGVPNKSLSAVTKLFVHKCGLAGKEHALSKNLSGGQKRKLQLAIMFTGGSNLCCIDEVSSGLDPVSRRVIWDILLAFRSTHTMILTTHFLDEADLLSDNIAILSKGVLQAEGSPIELKEQLGNGYRVFIDRSGTGHEESHILPNPQAVLDFIIPLENENVAYRIAGPELEDVFLKLASKDHEDHSLDNYEEKVVDSEDLESDTEVQSRQVGFFNQIAALLHKRFIILLRAPLAELAFFAIPLIVAGACNTFLSSAHNTITCDVNSRFSKQKYSQTSADVPFDFPLVGEQEFLAAAPGYNSFLQGQASWAQDPTTALELINATVSSGLHFLNSFDEFYGYIEANYSQIVPGGLSLSNNPTLAYQADSSSGVYYGPLILNLFTNLLVNGSQTIIANYSPFQISWVTNTGNVLQFITYFGLSLAVAPAFAGLYPTFERLSKVRAMQYSNGLRVVPLWTAYLLFDMVLIVVLSAICLGIIMSAISGIYGPGYLFLVFMLYLTTASLLSFVVSLFVQSQLAAFAVVAAYEAVFVLIYLIGYLTTQTFGHPATIERNVRIIYFTVAAISPSQSLMRSLFIAFNIFGILCGSQKSITYMGDILAYGGPVLYLIVQICLLFGFLIWWESGLHRRMITHQFQKLGKIITKLFHTVFKPRDWNLDSQDPLDTEEKTADNNALETEVLQEERFVEENLDRYASGLALVKISKEYGGKRVVDDISFGVERGECFALLGPNGAGKTTTFNMVRGEVAPTQGDVLVTGISVTRERAVARTRLGVCPQFDAMDKLSVEEVLHFYARLRGVYGQRNQAAAVQAHVDRLIVSVDLDRFRTRMASKLSGGNKRKLSLAVALIGNPSVLLLDEPSSGMDAFAKRLMWRTLAAVAPGRATVLTTHSMEEADALAGRAGILARKMRALGTVAHLRGRYGDVVHVHIVCRDAPLSSIVEMKRVVEIIGKLFPGSQSEDRMYQGQVKVAVPLGSGFSVARVFQVLEEHKDQMGIRSYSVFPTRLEEVFLKIVGNTEEEEEASTHD</sequence>
<evidence type="ECO:0000256" key="8">
    <source>
        <dbReference type="ARBA" id="ARBA00022989"/>
    </source>
</evidence>
<feature type="domain" description="ABC transporter" evidence="12">
    <location>
        <begin position="474"/>
        <end position="700"/>
    </location>
</feature>
<evidence type="ECO:0000256" key="7">
    <source>
        <dbReference type="ARBA" id="ARBA00022840"/>
    </source>
</evidence>
<evidence type="ECO:0000256" key="10">
    <source>
        <dbReference type="SAM" id="MobiDB-lite"/>
    </source>
</evidence>
<dbReference type="InterPro" id="IPR017871">
    <property type="entry name" value="ABC_transporter-like_CS"/>
</dbReference>
<evidence type="ECO:0000256" key="9">
    <source>
        <dbReference type="ARBA" id="ARBA00023136"/>
    </source>
</evidence>
<feature type="transmembrane region" description="Helical" evidence="11">
    <location>
        <begin position="1124"/>
        <end position="1153"/>
    </location>
</feature>
<feature type="transmembrane region" description="Helical" evidence="11">
    <location>
        <begin position="1165"/>
        <end position="1189"/>
    </location>
</feature>
<accession>A0A5E8CBR4</accession>
<feature type="transmembrane region" description="Helical" evidence="11">
    <location>
        <begin position="1058"/>
        <end position="1080"/>
    </location>
</feature>
<feature type="transmembrane region" description="Helical" evidence="11">
    <location>
        <begin position="57"/>
        <end position="77"/>
    </location>
</feature>
<feature type="transmembrane region" description="Helical" evidence="11">
    <location>
        <begin position="1024"/>
        <end position="1046"/>
    </location>
</feature>
<dbReference type="GO" id="GO:0140359">
    <property type="term" value="F:ABC-type transporter activity"/>
    <property type="evidence" value="ECO:0007669"/>
    <property type="project" value="InterPro"/>
</dbReference>
<name>A0A5E8CBR4_9ASCO</name>
<dbReference type="Pfam" id="PF12698">
    <property type="entry name" value="ABC2_membrane_3"/>
    <property type="match status" value="1"/>
</dbReference>
<dbReference type="InterPro" id="IPR013525">
    <property type="entry name" value="ABC2_TM"/>
</dbReference>
<dbReference type="SUPFAM" id="SSF52540">
    <property type="entry name" value="P-loop containing nucleoside triphosphate hydrolases"/>
    <property type="match status" value="2"/>
</dbReference>
<dbReference type="InterPro" id="IPR056264">
    <property type="entry name" value="R2_ABCA1-4-like"/>
</dbReference>
<dbReference type="Pfam" id="PF00005">
    <property type="entry name" value="ABC_tran"/>
    <property type="match status" value="2"/>
</dbReference>
<dbReference type="PANTHER" id="PTHR19229">
    <property type="entry name" value="ATP-BINDING CASSETTE TRANSPORTER SUBFAMILY A ABCA"/>
    <property type="match status" value="1"/>
</dbReference>
<feature type="domain" description="ABC transporter" evidence="12">
    <location>
        <begin position="1264"/>
        <end position="1496"/>
    </location>
</feature>
<evidence type="ECO:0000313" key="13">
    <source>
        <dbReference type="EMBL" id="VVT58796.1"/>
    </source>
</evidence>
<evidence type="ECO:0000256" key="1">
    <source>
        <dbReference type="ARBA" id="ARBA00004141"/>
    </source>
</evidence>
<keyword evidence="6" id="KW-0547">Nucleotide-binding</keyword>
<evidence type="ECO:0000256" key="6">
    <source>
        <dbReference type="ARBA" id="ARBA00022741"/>
    </source>
</evidence>
<dbReference type="GO" id="GO:0016887">
    <property type="term" value="F:ATP hydrolysis activity"/>
    <property type="evidence" value="ECO:0007669"/>
    <property type="project" value="InterPro"/>
</dbReference>
<dbReference type="SMART" id="SM00382">
    <property type="entry name" value="AAA"/>
    <property type="match status" value="2"/>
</dbReference>
<dbReference type="PROSITE" id="PS00211">
    <property type="entry name" value="ABC_TRANSPORTER_1"/>
    <property type="match status" value="2"/>
</dbReference>
<comment type="similarity">
    <text evidence="2">Belongs to the ABC transporter superfamily. ABCA family.</text>
</comment>
<evidence type="ECO:0000313" key="14">
    <source>
        <dbReference type="Proteomes" id="UP000398389"/>
    </source>
</evidence>
<dbReference type="InterPro" id="IPR026082">
    <property type="entry name" value="ABCA"/>
</dbReference>
<evidence type="ECO:0000256" key="3">
    <source>
        <dbReference type="ARBA" id="ARBA00022448"/>
    </source>
</evidence>
<evidence type="ECO:0000256" key="4">
    <source>
        <dbReference type="ARBA" id="ARBA00022692"/>
    </source>
</evidence>
<feature type="transmembrane region" description="Helical" evidence="11">
    <location>
        <begin position="294"/>
        <end position="318"/>
    </location>
</feature>
<feature type="transmembrane region" description="Helical" evidence="11">
    <location>
        <begin position="330"/>
        <end position="352"/>
    </location>
</feature>
<evidence type="ECO:0000256" key="11">
    <source>
        <dbReference type="SAM" id="Phobius"/>
    </source>
</evidence>
<feature type="transmembrane region" description="Helical" evidence="11">
    <location>
        <begin position="388"/>
        <end position="411"/>
    </location>
</feature>
<comment type="subcellular location">
    <subcellularLocation>
        <location evidence="1">Membrane</location>
        <topology evidence="1">Multi-pass membrane protein</topology>
    </subcellularLocation>
</comment>
<keyword evidence="4 11" id="KW-0812">Transmembrane</keyword>
<feature type="transmembrane region" description="Helical" evidence="11">
    <location>
        <begin position="358"/>
        <end position="376"/>
    </location>
</feature>
<dbReference type="GO" id="GO:0005319">
    <property type="term" value="F:lipid transporter activity"/>
    <property type="evidence" value="ECO:0007669"/>
    <property type="project" value="TreeGrafter"/>
</dbReference>
<organism evidence="13 14">
    <name type="scientific">Magnusiomyces paraingens</name>
    <dbReference type="NCBI Taxonomy" id="2606893"/>
    <lineage>
        <taxon>Eukaryota</taxon>
        <taxon>Fungi</taxon>
        <taxon>Dikarya</taxon>
        <taxon>Ascomycota</taxon>
        <taxon>Saccharomycotina</taxon>
        <taxon>Dipodascomycetes</taxon>
        <taxon>Dipodascales</taxon>
        <taxon>Dipodascaceae</taxon>
        <taxon>Magnusiomyces</taxon>
    </lineage>
</organism>
<dbReference type="RefSeq" id="XP_031856990.1">
    <property type="nucleotide sequence ID" value="XM_032001099.1"/>
</dbReference>
<dbReference type="GO" id="GO:0016020">
    <property type="term" value="C:membrane"/>
    <property type="evidence" value="ECO:0007669"/>
    <property type="project" value="InterPro"/>
</dbReference>
<dbReference type="PANTHER" id="PTHR19229:SF36">
    <property type="entry name" value="ATP-BINDING CASSETTE SUB-FAMILY A MEMBER 2"/>
    <property type="match status" value="1"/>
</dbReference>
<keyword evidence="14" id="KW-1185">Reference proteome</keyword>
<keyword evidence="9 11" id="KW-0472">Membrane</keyword>
<dbReference type="PROSITE" id="PS50893">
    <property type="entry name" value="ABC_TRANSPORTER_2"/>
    <property type="match status" value="2"/>
</dbReference>
<proteinExistence type="inferred from homology"/>
<feature type="region of interest" description="Disordered" evidence="10">
    <location>
        <begin position="1"/>
        <end position="29"/>
    </location>
</feature>
<dbReference type="InterPro" id="IPR003439">
    <property type="entry name" value="ABC_transporter-like_ATP-bd"/>
</dbReference>
<dbReference type="CDD" id="cd03263">
    <property type="entry name" value="ABC_subfamily_A"/>
    <property type="match status" value="2"/>
</dbReference>
<dbReference type="InterPro" id="IPR003593">
    <property type="entry name" value="AAA+_ATPase"/>
</dbReference>
<keyword evidence="5" id="KW-0677">Repeat</keyword>
<evidence type="ECO:0000256" key="5">
    <source>
        <dbReference type="ARBA" id="ARBA00022737"/>
    </source>
</evidence>
<gene>
    <name evidence="13" type="ORF">SAPINGB_P006388</name>
</gene>
<dbReference type="InterPro" id="IPR027417">
    <property type="entry name" value="P-loop_NTPase"/>
</dbReference>
<feature type="transmembrane region" description="Helical" evidence="11">
    <location>
        <begin position="982"/>
        <end position="1003"/>
    </location>
</feature>
<protein>
    <recommendedName>
        <fullName evidence="12">ABC transporter domain-containing protein</fullName>
    </recommendedName>
</protein>
<dbReference type="EMBL" id="CABVLU010000005">
    <property type="protein sequence ID" value="VVT58796.1"/>
    <property type="molecule type" value="Genomic_DNA"/>
</dbReference>
<feature type="compositionally biased region" description="Polar residues" evidence="10">
    <location>
        <begin position="1"/>
        <end position="11"/>
    </location>
</feature>
<feature type="transmembrane region" description="Helical" evidence="11">
    <location>
        <begin position="431"/>
        <end position="453"/>
    </location>
</feature>
<feature type="transmembrane region" description="Helical" evidence="11">
    <location>
        <begin position="1085"/>
        <end position="1104"/>
    </location>
</feature>
<dbReference type="Gene3D" id="3.40.50.300">
    <property type="entry name" value="P-loop containing nucleotide triphosphate hydrolases"/>
    <property type="match status" value="2"/>
</dbReference>
<dbReference type="Proteomes" id="UP000398389">
    <property type="component" value="Unassembled WGS sequence"/>
</dbReference>
<keyword evidence="3" id="KW-0813">Transport</keyword>
<reference evidence="13 14" key="1">
    <citation type="submission" date="2019-09" db="EMBL/GenBank/DDBJ databases">
        <authorList>
            <person name="Brejova B."/>
        </authorList>
    </citation>
    <scope>NUCLEOTIDE SEQUENCE [LARGE SCALE GENOMIC DNA]</scope>
</reference>
<keyword evidence="7" id="KW-0067">ATP-binding</keyword>
<feature type="transmembrane region" description="Helical" evidence="11">
    <location>
        <begin position="253"/>
        <end position="274"/>
    </location>
</feature>
<dbReference type="GO" id="GO:0005524">
    <property type="term" value="F:ATP binding"/>
    <property type="evidence" value="ECO:0007669"/>
    <property type="project" value="UniProtKB-KW"/>
</dbReference>
<dbReference type="GeneID" id="43585199"/>
<keyword evidence="8 11" id="KW-1133">Transmembrane helix</keyword>